<dbReference type="Proteomes" id="UP000281553">
    <property type="component" value="Unassembled WGS sequence"/>
</dbReference>
<dbReference type="InterPro" id="IPR002153">
    <property type="entry name" value="TRPC_channel"/>
</dbReference>
<dbReference type="InterPro" id="IPR002110">
    <property type="entry name" value="Ankyrin_rpt"/>
</dbReference>
<evidence type="ECO:0000313" key="7">
    <source>
        <dbReference type="Proteomes" id="UP000281553"/>
    </source>
</evidence>
<dbReference type="SUPFAM" id="SSF48403">
    <property type="entry name" value="Ankyrin repeat"/>
    <property type="match status" value="1"/>
</dbReference>
<keyword evidence="1" id="KW-0813">Transport</keyword>
<dbReference type="EMBL" id="UYRU01060231">
    <property type="protein sequence ID" value="VDN14742.1"/>
    <property type="molecule type" value="Genomic_DNA"/>
</dbReference>
<name>A0A3P7P3F6_DIBLA</name>
<accession>A0A3P7P3F6</accession>
<feature type="compositionally biased region" description="Polar residues" evidence="5">
    <location>
        <begin position="130"/>
        <end position="158"/>
    </location>
</feature>
<evidence type="ECO:0000256" key="1">
    <source>
        <dbReference type="ARBA" id="ARBA00022448"/>
    </source>
</evidence>
<feature type="repeat" description="ANK" evidence="4">
    <location>
        <begin position="453"/>
        <end position="485"/>
    </location>
</feature>
<proteinExistence type="predicted"/>
<feature type="compositionally biased region" description="Basic residues" evidence="5">
    <location>
        <begin position="159"/>
        <end position="169"/>
    </location>
</feature>
<gene>
    <name evidence="6" type="ORF">DILT_LOCUS10573</name>
</gene>
<keyword evidence="4" id="KW-0040">ANK repeat</keyword>
<dbReference type="Pfam" id="PF00023">
    <property type="entry name" value="Ank"/>
    <property type="match status" value="1"/>
</dbReference>
<organism evidence="6 7">
    <name type="scientific">Dibothriocephalus latus</name>
    <name type="common">Fish tapeworm</name>
    <name type="synonym">Diphyllobothrium latum</name>
    <dbReference type="NCBI Taxonomy" id="60516"/>
    <lineage>
        <taxon>Eukaryota</taxon>
        <taxon>Metazoa</taxon>
        <taxon>Spiralia</taxon>
        <taxon>Lophotrochozoa</taxon>
        <taxon>Platyhelminthes</taxon>
        <taxon>Cestoda</taxon>
        <taxon>Eucestoda</taxon>
        <taxon>Diphyllobothriidea</taxon>
        <taxon>Diphyllobothriidae</taxon>
        <taxon>Dibothriocephalus</taxon>
    </lineage>
</organism>
<dbReference type="GO" id="GO:0015279">
    <property type="term" value="F:store-operated calcium channel activity"/>
    <property type="evidence" value="ECO:0007669"/>
    <property type="project" value="TreeGrafter"/>
</dbReference>
<dbReference type="SMART" id="SM00248">
    <property type="entry name" value="ANK"/>
    <property type="match status" value="3"/>
</dbReference>
<feature type="compositionally biased region" description="Basic residues" evidence="5">
    <location>
        <begin position="68"/>
        <end position="80"/>
    </location>
</feature>
<dbReference type="GO" id="GO:0005886">
    <property type="term" value="C:plasma membrane"/>
    <property type="evidence" value="ECO:0007669"/>
    <property type="project" value="TreeGrafter"/>
</dbReference>
<keyword evidence="7" id="KW-1185">Reference proteome</keyword>
<reference evidence="6 7" key="1">
    <citation type="submission" date="2018-11" db="EMBL/GenBank/DDBJ databases">
        <authorList>
            <consortium name="Pathogen Informatics"/>
        </authorList>
    </citation>
    <scope>NUCLEOTIDE SEQUENCE [LARGE SCALE GENOMIC DNA]</scope>
</reference>
<dbReference type="PANTHER" id="PTHR10117">
    <property type="entry name" value="TRANSIENT RECEPTOR POTENTIAL CHANNEL"/>
    <property type="match status" value="1"/>
</dbReference>
<dbReference type="Gene3D" id="1.25.40.20">
    <property type="entry name" value="Ankyrin repeat-containing domain"/>
    <property type="match status" value="1"/>
</dbReference>
<dbReference type="GO" id="GO:0070679">
    <property type="term" value="F:inositol 1,4,5 trisphosphate binding"/>
    <property type="evidence" value="ECO:0007669"/>
    <property type="project" value="TreeGrafter"/>
</dbReference>
<evidence type="ECO:0000256" key="3">
    <source>
        <dbReference type="ARBA" id="ARBA00023303"/>
    </source>
</evidence>
<keyword evidence="3" id="KW-0407">Ion channel</keyword>
<dbReference type="PANTHER" id="PTHR10117:SF54">
    <property type="entry name" value="TRANSIENT RECEPTOR POTENTIAL-GAMMA PROTEIN"/>
    <property type="match status" value="1"/>
</dbReference>
<dbReference type="InterPro" id="IPR036770">
    <property type="entry name" value="Ankyrin_rpt-contain_sf"/>
</dbReference>
<evidence type="ECO:0000256" key="2">
    <source>
        <dbReference type="ARBA" id="ARBA00023065"/>
    </source>
</evidence>
<sequence>MRKFRSRSHDLLLEDASVSENSAGRPPPPRRSEKSRPCYPIGDAENALSPVTVDEARLSRQASEVRRSLRKTLRIKKHHNPPPVAGQEEDEEDNLTAEAYTSVSDHRRHFKSEQSRVLCNREASPAIDSASETITVSESPSSAATDHTNERLGTTSQRRLVHQQTRPRRQSAQDASPANTAALPTPCLEVYANDLLNETRLSSELLNERVRAACSNLPKNITTGFLLSTPASRIVAASISVGTFDFLCPEGDTTTSSTNGRTEGEHKSGMTFNAKRSRSIRRLQHQKRTSKLGNALAPMLTEQLGFAAQMGKTRKETVAGMKLASENGLVFKCQLQDKEYVFLNASEFGEVEIVRELLNDRTLNVDCVDYMGRNAILLAMKTENIELIDCLVGRLNFYAVEDALLNAISQEKIHIVKLIIDHPQYIRMEKIMTPRGQRAGIITKSTERSQFSSDITPLMLAAHTNNHEIIQLLLDRGLKVEMPHDRSCLCLDCESIRAQVSFQYSSMS</sequence>
<dbReference type="PROSITE" id="PS50297">
    <property type="entry name" value="ANK_REP_REGION"/>
    <property type="match status" value="1"/>
</dbReference>
<dbReference type="OrthoDB" id="2373987at2759"/>
<protein>
    <submittedName>
        <fullName evidence="6">Uncharacterized protein</fullName>
    </submittedName>
</protein>
<feature type="region of interest" description="Disordered" evidence="5">
    <location>
        <begin position="1"/>
        <end position="181"/>
    </location>
</feature>
<dbReference type="GO" id="GO:0051480">
    <property type="term" value="P:regulation of cytosolic calcium ion concentration"/>
    <property type="evidence" value="ECO:0007669"/>
    <property type="project" value="TreeGrafter"/>
</dbReference>
<evidence type="ECO:0000256" key="5">
    <source>
        <dbReference type="SAM" id="MobiDB-lite"/>
    </source>
</evidence>
<evidence type="ECO:0000313" key="6">
    <source>
        <dbReference type="EMBL" id="VDN14742.1"/>
    </source>
</evidence>
<dbReference type="AlphaFoldDB" id="A0A3P7P3F6"/>
<dbReference type="PROSITE" id="PS50088">
    <property type="entry name" value="ANK_REPEAT"/>
    <property type="match status" value="1"/>
</dbReference>
<dbReference type="GO" id="GO:0034703">
    <property type="term" value="C:cation channel complex"/>
    <property type="evidence" value="ECO:0007669"/>
    <property type="project" value="TreeGrafter"/>
</dbReference>
<evidence type="ECO:0000256" key="4">
    <source>
        <dbReference type="PROSITE-ProRule" id="PRU00023"/>
    </source>
</evidence>
<feature type="compositionally biased region" description="Polar residues" evidence="5">
    <location>
        <begin position="170"/>
        <end position="179"/>
    </location>
</feature>
<feature type="compositionally biased region" description="Basic and acidic residues" evidence="5">
    <location>
        <begin position="54"/>
        <end position="67"/>
    </location>
</feature>
<keyword evidence="2" id="KW-0406">Ion transport</keyword>